<accession>A0A2H4PA04</accession>
<protein>
    <submittedName>
        <fullName evidence="1">Major tail protein</fullName>
    </submittedName>
</protein>
<dbReference type="Proteomes" id="UP000241392">
    <property type="component" value="Segment"/>
</dbReference>
<gene>
    <name evidence="1" type="ORF">PHIRE_GUSTAV_11</name>
</gene>
<keyword evidence="2" id="KW-1185">Reference proteome</keyword>
<dbReference type="OrthoDB" id="21406at10239"/>
<sequence>MEGTVAGNPANVKIWEDADVRILKPSDITAPDTFASLLPADVDAAWDDAWLLAGLLDGSDGFGESREWDETEHTAWGYGLIKVSSRNFKMTRKFTALEANAVTDYLYSPGDTATKVIVAKPAYVYLGFETTADDASKERLITTMPSRVTAPESNRNEEDLASREFTCNIFPNTAKELFHRLVAA</sequence>
<name>A0A2H4PA04_9CAUD</name>
<evidence type="ECO:0000313" key="2">
    <source>
        <dbReference type="Proteomes" id="UP000241392"/>
    </source>
</evidence>
<evidence type="ECO:0000313" key="1">
    <source>
        <dbReference type="EMBL" id="ATW59071.1"/>
    </source>
</evidence>
<dbReference type="EMBL" id="MG198784">
    <property type="protein sequence ID" value="ATW59071.1"/>
    <property type="molecule type" value="Genomic_DNA"/>
</dbReference>
<proteinExistence type="predicted"/>
<organism evidence="1 2">
    <name type="scientific">Gordonia phage Gustav</name>
    <dbReference type="NCBI Taxonomy" id="2047872"/>
    <lineage>
        <taxon>Viruses</taxon>
        <taxon>Duplodnaviria</taxon>
        <taxon>Heunggongvirae</taxon>
        <taxon>Uroviricota</taxon>
        <taxon>Caudoviricetes</taxon>
        <taxon>Gustavvirus</taxon>
        <taxon>Gustavvirus gustav</taxon>
    </lineage>
</organism>
<reference evidence="2" key="1">
    <citation type="submission" date="2017-10" db="EMBL/GenBank/DDBJ databases">
        <authorList>
            <person name="Banno H."/>
            <person name="Chua N.-H."/>
        </authorList>
    </citation>
    <scope>NUCLEOTIDE SEQUENCE [LARGE SCALE GENOMIC DNA]</scope>
</reference>